<evidence type="ECO:0000259" key="1">
    <source>
        <dbReference type="PROSITE" id="PS50181"/>
    </source>
</evidence>
<dbReference type="InterPro" id="IPR013187">
    <property type="entry name" value="F-box-assoc_dom_typ3"/>
</dbReference>
<protein>
    <recommendedName>
        <fullName evidence="1">F-box domain-containing protein</fullName>
    </recommendedName>
</protein>
<dbReference type="Gene3D" id="1.20.1280.50">
    <property type="match status" value="1"/>
</dbReference>
<reference evidence="2" key="1">
    <citation type="submission" date="2023-03" db="EMBL/GenBank/DDBJ databases">
        <title>Chromosome-scale reference genome and RAD-based genetic map of yellow starthistle (Centaurea solstitialis) reveal putative structural variation and QTLs associated with invader traits.</title>
        <authorList>
            <person name="Reatini B."/>
            <person name="Cang F.A."/>
            <person name="Jiang Q."/>
            <person name="Mckibben M.T.W."/>
            <person name="Barker M.S."/>
            <person name="Rieseberg L.H."/>
            <person name="Dlugosch K.M."/>
        </authorList>
    </citation>
    <scope>NUCLEOTIDE SEQUENCE</scope>
    <source>
        <strain evidence="2">CAN-66</strain>
        <tissue evidence="2">Leaf</tissue>
    </source>
</reference>
<dbReference type="PROSITE" id="PS50181">
    <property type="entry name" value="FBOX"/>
    <property type="match status" value="1"/>
</dbReference>
<dbReference type="InterPro" id="IPR017451">
    <property type="entry name" value="F-box-assoc_interact_dom"/>
</dbReference>
<dbReference type="SMART" id="SM00256">
    <property type="entry name" value="FBOX"/>
    <property type="match status" value="1"/>
</dbReference>
<keyword evidence="3" id="KW-1185">Reference proteome</keyword>
<dbReference type="Proteomes" id="UP001172457">
    <property type="component" value="Chromosome 4"/>
</dbReference>
<evidence type="ECO:0000313" key="3">
    <source>
        <dbReference type="Proteomes" id="UP001172457"/>
    </source>
</evidence>
<dbReference type="SUPFAM" id="SSF81383">
    <property type="entry name" value="F-box domain"/>
    <property type="match status" value="1"/>
</dbReference>
<organism evidence="2 3">
    <name type="scientific">Centaurea solstitialis</name>
    <name type="common">yellow star-thistle</name>
    <dbReference type="NCBI Taxonomy" id="347529"/>
    <lineage>
        <taxon>Eukaryota</taxon>
        <taxon>Viridiplantae</taxon>
        <taxon>Streptophyta</taxon>
        <taxon>Embryophyta</taxon>
        <taxon>Tracheophyta</taxon>
        <taxon>Spermatophyta</taxon>
        <taxon>Magnoliopsida</taxon>
        <taxon>eudicotyledons</taxon>
        <taxon>Gunneridae</taxon>
        <taxon>Pentapetalae</taxon>
        <taxon>asterids</taxon>
        <taxon>campanulids</taxon>
        <taxon>Asterales</taxon>
        <taxon>Asteraceae</taxon>
        <taxon>Carduoideae</taxon>
        <taxon>Cardueae</taxon>
        <taxon>Centaureinae</taxon>
        <taxon>Centaurea</taxon>
    </lineage>
</organism>
<dbReference type="PANTHER" id="PTHR31672:SF13">
    <property type="entry name" value="F-BOX PROTEIN CPR30-LIKE"/>
    <property type="match status" value="1"/>
</dbReference>
<dbReference type="InterPro" id="IPR036047">
    <property type="entry name" value="F-box-like_dom_sf"/>
</dbReference>
<dbReference type="Pfam" id="PF08268">
    <property type="entry name" value="FBA_3"/>
    <property type="match status" value="1"/>
</dbReference>
<proteinExistence type="predicted"/>
<dbReference type="PANTHER" id="PTHR31672">
    <property type="entry name" value="BNACNNG10540D PROTEIN"/>
    <property type="match status" value="1"/>
</dbReference>
<feature type="domain" description="F-box" evidence="1">
    <location>
        <begin position="16"/>
        <end position="62"/>
    </location>
</feature>
<dbReference type="AlphaFoldDB" id="A0AA38TFW2"/>
<dbReference type="InterPro" id="IPR050796">
    <property type="entry name" value="SCF_F-box_component"/>
</dbReference>
<dbReference type="NCBIfam" id="TIGR01640">
    <property type="entry name" value="F_box_assoc_1"/>
    <property type="match status" value="1"/>
</dbReference>
<dbReference type="Pfam" id="PF00646">
    <property type="entry name" value="F-box"/>
    <property type="match status" value="1"/>
</dbReference>
<evidence type="ECO:0000313" key="2">
    <source>
        <dbReference type="EMBL" id="KAJ9554005.1"/>
    </source>
</evidence>
<dbReference type="EMBL" id="JARYMX010000004">
    <property type="protein sequence ID" value="KAJ9554005.1"/>
    <property type="molecule type" value="Genomic_DNA"/>
</dbReference>
<sequence length="381" mass="43542">MAGSRSKRKHRRATMATTIEKLPDHLLFDILIRVPARTLAQMRSVSRPLNALLSEPSFIKSHLHRSIKSDDEILLVFKHLYSFEVTAHRSSSPHLELRNFIQFPYIGLHEFIGAVNGLICLQLVTGNEYFIQIWNPSISALLEPSQISISREYRTSLRFGFDPCNDDYKIVRLSHLPTDVVLVHVYSMRKGCWKLITERFLSYLWRSGEDKVCGDGHDGHLHWLCYHGADHKIETIVAFDLGTERMSEIGLPVDKMGRKNVLGVLGGKLCLMSCLEDHNCEVWLMNEYGNAESWAKHHVFSQFSANNMRPLGFTLSNEFLFATSEVLSMYDPVAAKVKSFMFKVGRGRHAKVVPYVDSLVWITPDKRKRCSGKRMVTTSKS</sequence>
<name>A0AA38TFW2_9ASTR</name>
<gene>
    <name evidence="2" type="ORF">OSB04_018050</name>
</gene>
<comment type="caution">
    <text evidence="2">The sequence shown here is derived from an EMBL/GenBank/DDBJ whole genome shotgun (WGS) entry which is preliminary data.</text>
</comment>
<dbReference type="InterPro" id="IPR001810">
    <property type="entry name" value="F-box_dom"/>
</dbReference>
<accession>A0AA38TFW2</accession>